<dbReference type="GO" id="GO:0006260">
    <property type="term" value="P:DNA replication"/>
    <property type="evidence" value="ECO:0007669"/>
    <property type="project" value="InterPro"/>
</dbReference>
<sequence>MYDNILIKIDAHTLGKENLFIELSNLPFETTIESKDGVIQKLKFKVDNLIVEVKEKEIVIKGSICKYYHGTNQYTLTRIATEKAFDKLSKALKLPIQNFSVMLFEAASNIIVDNEVEFYFRLLGPLQGYKTSPFINGTLYYENSYRKLTFYDKTRQTDAYGINRIPEFINQNVLRYEIKFQKSVALKFFRKNLLVKDLFDKDFYKEVVKYWSDEYFKIYKYQKLSFDTSIFKDIRNLEKQLMILGLNSLGGEHVVLEMLEQEKNKGTFKNTGKDRRLIYKLKELCSKSSLVKTCEGIIELNNKIKQEAEMQLQE</sequence>
<gene>
    <name evidence="2" type="ORF">MYP_4051</name>
</gene>
<dbReference type="Pfam" id="PF05144">
    <property type="entry name" value="Phage_CRI"/>
    <property type="match status" value="1"/>
</dbReference>
<protein>
    <recommendedName>
        <fullName evidence="1">Replication-associated protein G2P N-terminal domain-containing protein</fullName>
    </recommendedName>
</protein>
<evidence type="ECO:0000313" key="2">
    <source>
        <dbReference type="EMBL" id="GAL86821.1"/>
    </source>
</evidence>
<evidence type="ECO:0000313" key="3">
    <source>
        <dbReference type="Proteomes" id="UP000030185"/>
    </source>
</evidence>
<proteinExistence type="predicted"/>
<feature type="domain" description="Replication-associated protein G2P N-terminal" evidence="1">
    <location>
        <begin position="37"/>
        <end position="185"/>
    </location>
</feature>
<evidence type="ECO:0000259" key="1">
    <source>
        <dbReference type="Pfam" id="PF05144"/>
    </source>
</evidence>
<comment type="caution">
    <text evidence="2">The sequence shown here is derived from an EMBL/GenBank/DDBJ whole genome shotgun (WGS) entry which is preliminary data.</text>
</comment>
<accession>A0A098LIK8</accession>
<keyword evidence="3" id="KW-1185">Reference proteome</keyword>
<dbReference type="RefSeq" id="WP_045467294.1">
    <property type="nucleotide sequence ID" value="NZ_BBLT01000009.1"/>
</dbReference>
<name>A0A098LIK8_9BACT</name>
<dbReference type="OrthoDB" id="795069at2"/>
<dbReference type="AlphaFoldDB" id="A0A098LIK8"/>
<dbReference type="eggNOG" id="ENOG50335S4">
    <property type="taxonomic scope" value="Bacteria"/>
</dbReference>
<dbReference type="InterPro" id="IPR022686">
    <property type="entry name" value="G2P_N"/>
</dbReference>
<reference evidence="2 3" key="1">
    <citation type="submission" date="2014-09" db="EMBL/GenBank/DDBJ databases">
        <title>Sporocytophaga myxococcoides PG-01 genome sequencing.</title>
        <authorList>
            <person name="Liu L."/>
            <person name="Gao P.J."/>
            <person name="Chen G.J."/>
            <person name="Wang L.S."/>
        </authorList>
    </citation>
    <scope>NUCLEOTIDE SEQUENCE [LARGE SCALE GENOMIC DNA]</scope>
    <source>
        <strain evidence="2 3">PG-01</strain>
    </source>
</reference>
<dbReference type="Proteomes" id="UP000030185">
    <property type="component" value="Unassembled WGS sequence"/>
</dbReference>
<dbReference type="EMBL" id="BBLT01000009">
    <property type="protein sequence ID" value="GAL86821.1"/>
    <property type="molecule type" value="Genomic_DNA"/>
</dbReference>
<organism evidence="2 3">
    <name type="scientific">Sporocytophaga myxococcoides</name>
    <dbReference type="NCBI Taxonomy" id="153721"/>
    <lineage>
        <taxon>Bacteria</taxon>
        <taxon>Pseudomonadati</taxon>
        <taxon>Bacteroidota</taxon>
        <taxon>Cytophagia</taxon>
        <taxon>Cytophagales</taxon>
        <taxon>Cytophagaceae</taxon>
        <taxon>Sporocytophaga</taxon>
    </lineage>
</organism>